<proteinExistence type="predicted"/>
<keyword evidence="2" id="KW-1185">Reference proteome</keyword>
<dbReference type="OrthoDB" id="18411at10239"/>
<evidence type="ECO:0000313" key="1">
    <source>
        <dbReference type="EMBL" id="AIA80011.1"/>
    </source>
</evidence>
<protein>
    <submittedName>
        <fullName evidence="1">Uncharacterized protein</fullName>
    </submittedName>
</protein>
<dbReference type="GeneID" id="19524769"/>
<gene>
    <name evidence="1" type="ORF">JS09_044</name>
</gene>
<organism evidence="1 2">
    <name type="scientific">Escherichia phage vB_EcoM_JS09</name>
    <dbReference type="NCBI Taxonomy" id="1430444"/>
    <lineage>
        <taxon>Viruses</taxon>
        <taxon>Duplodnaviria</taxon>
        <taxon>Heunggongvirae</taxon>
        <taxon>Uroviricota</taxon>
        <taxon>Caudoviricetes</taxon>
        <taxon>Pantevenvirales</taxon>
        <taxon>Straboviridae</taxon>
        <taxon>Tevenvirinae</taxon>
        <taxon>Mosigvirus</taxon>
        <taxon>Mosigvirus JS09</taxon>
    </lineage>
</organism>
<reference evidence="1" key="1">
    <citation type="submission" date="2015-07" db="EMBL/GenBank/DDBJ databases">
        <title>Isolation and characterization of a novel lytic T4-like coliphage vB_EcoM_JS09 infecting APEC.</title>
        <authorList>
            <person name="Zhou Y."/>
            <person name="Bao H.D."/>
            <person name="Zhang H."/>
            <person name="Wang R."/>
        </authorList>
    </citation>
    <scope>NUCLEOTIDE SEQUENCE</scope>
</reference>
<dbReference type="Proteomes" id="UP000019733">
    <property type="component" value="Segment"/>
</dbReference>
<evidence type="ECO:0000313" key="2">
    <source>
        <dbReference type="Proteomes" id="UP000019733"/>
    </source>
</evidence>
<dbReference type="KEGG" id="vg:19524769"/>
<accession>A0A060BDP4</accession>
<dbReference type="RefSeq" id="YP_009037367.1">
    <property type="nucleotide sequence ID" value="NC_024124.2"/>
</dbReference>
<dbReference type="EMBL" id="KF582788">
    <property type="protein sequence ID" value="AIA80011.1"/>
    <property type="molecule type" value="Genomic_DNA"/>
</dbReference>
<sequence>MSKEQTELAEAVAKIYAAIEAAKEIADKQNTTFNLYPAYGMGGTYHSPGHLKADLERCTKNGYAEWADVYQYDYNLSLETGGWVASSHTC</sequence>
<name>A0A060BDP4_9CAUD</name>